<name>A0A1H6KD44_9GAMM</name>
<proteinExistence type="predicted"/>
<accession>A0A1H6KD44</accession>
<dbReference type="AlphaFoldDB" id="A0A1H6KD44"/>
<gene>
    <name evidence="1" type="ORF">BAZSYMA_ACONTIG19398_2</name>
</gene>
<evidence type="ECO:0000313" key="2">
    <source>
        <dbReference type="Proteomes" id="UP000198988"/>
    </source>
</evidence>
<protein>
    <submittedName>
        <fullName evidence="1">Uncharacterized protein</fullName>
    </submittedName>
</protein>
<evidence type="ECO:0000313" key="1">
    <source>
        <dbReference type="EMBL" id="SEH73431.1"/>
    </source>
</evidence>
<dbReference type="EMBL" id="CDSC02000145">
    <property type="protein sequence ID" value="SEH73431.1"/>
    <property type="molecule type" value="Genomic_DNA"/>
</dbReference>
<reference evidence="2" key="1">
    <citation type="submission" date="2016-06" db="EMBL/GenBank/DDBJ databases">
        <authorList>
            <person name="Petersen J."/>
            <person name="Sayavedra L."/>
        </authorList>
    </citation>
    <scope>NUCLEOTIDE SEQUENCE [LARGE SCALE GENOMIC DNA]</scope>
    <source>
        <strain evidence="2">BazSymA</strain>
    </source>
</reference>
<sequence>MILKIVVSGMNNFYLIFSSWRYYVKYYICPAVALK</sequence>
<dbReference type="Proteomes" id="UP000198988">
    <property type="component" value="Unassembled WGS sequence"/>
</dbReference>
<organism evidence="1 2">
    <name type="scientific">Bathymodiolus azoricus thioautotrophic gill symbiont</name>
    <dbReference type="NCBI Taxonomy" id="235205"/>
    <lineage>
        <taxon>Bacteria</taxon>
        <taxon>Pseudomonadati</taxon>
        <taxon>Pseudomonadota</taxon>
        <taxon>Gammaproteobacteria</taxon>
        <taxon>sulfur-oxidizing symbionts</taxon>
    </lineage>
</organism>